<keyword evidence="4" id="KW-0378">Hydrolase</keyword>
<dbReference type="GO" id="GO:0005737">
    <property type="term" value="C:cytoplasm"/>
    <property type="evidence" value="ECO:0007669"/>
    <property type="project" value="UniProtKB-SubCell"/>
</dbReference>
<dbReference type="PANTHER" id="PTHR10336:SF196">
    <property type="entry name" value="PHOSPHOINOSITIDE PHOSPHOLIPASE C"/>
    <property type="match status" value="1"/>
</dbReference>
<dbReference type="GO" id="GO:0046488">
    <property type="term" value="P:phosphatidylinositol metabolic process"/>
    <property type="evidence" value="ECO:0007669"/>
    <property type="project" value="TreeGrafter"/>
</dbReference>
<dbReference type="InterPro" id="IPR035892">
    <property type="entry name" value="C2_domain_sf"/>
</dbReference>
<evidence type="ECO:0000256" key="4">
    <source>
        <dbReference type="RuleBase" id="RU361133"/>
    </source>
</evidence>
<dbReference type="InterPro" id="IPR015359">
    <property type="entry name" value="PLC_EF-hand-like"/>
</dbReference>
<dbReference type="GO" id="GO:0016042">
    <property type="term" value="P:lipid catabolic process"/>
    <property type="evidence" value="ECO:0007669"/>
    <property type="project" value="UniProtKB-KW"/>
</dbReference>
<keyword evidence="2" id="KW-0963">Cytoplasm</keyword>
<dbReference type="Gene3D" id="1.10.238.10">
    <property type="entry name" value="EF-hand"/>
    <property type="match status" value="1"/>
</dbReference>
<dbReference type="Pfam" id="PF00387">
    <property type="entry name" value="PI-PLC-Y"/>
    <property type="match status" value="1"/>
</dbReference>
<comment type="caution">
    <text evidence="9">The sequence shown here is derived from an EMBL/GenBank/DDBJ whole genome shotgun (WGS) entry which is preliminary data.</text>
</comment>
<keyword evidence="10" id="KW-1185">Reference proteome</keyword>
<dbReference type="InterPro" id="IPR001192">
    <property type="entry name" value="PI-PLC_fam"/>
</dbReference>
<dbReference type="Gene3D" id="3.20.20.190">
    <property type="entry name" value="Phosphatidylinositol (PI) phosphodiesterase"/>
    <property type="match status" value="1"/>
</dbReference>
<evidence type="ECO:0000256" key="5">
    <source>
        <dbReference type="SAM" id="MobiDB-lite"/>
    </source>
</evidence>
<name>A0A4U5N6D2_STECR</name>
<dbReference type="Gene3D" id="2.60.40.150">
    <property type="entry name" value="C2 domain"/>
    <property type="match status" value="1"/>
</dbReference>
<dbReference type="CDD" id="cd13364">
    <property type="entry name" value="PH_PLC_eta"/>
    <property type="match status" value="1"/>
</dbReference>
<evidence type="ECO:0000256" key="1">
    <source>
        <dbReference type="ARBA" id="ARBA00004496"/>
    </source>
</evidence>
<feature type="region of interest" description="Disordered" evidence="5">
    <location>
        <begin position="1"/>
        <end position="35"/>
    </location>
</feature>
<evidence type="ECO:0000313" key="10">
    <source>
        <dbReference type="Proteomes" id="UP000298663"/>
    </source>
</evidence>
<dbReference type="PROSITE" id="PS50008">
    <property type="entry name" value="PIPLC_Y_DOMAIN"/>
    <property type="match status" value="1"/>
</dbReference>
<dbReference type="Proteomes" id="UP000298663">
    <property type="component" value="Unassembled WGS sequence"/>
</dbReference>
<dbReference type="OrthoDB" id="269822at2759"/>
<dbReference type="InterPro" id="IPR011993">
    <property type="entry name" value="PH-like_dom_sf"/>
</dbReference>
<dbReference type="PANTHER" id="PTHR10336">
    <property type="entry name" value="PHOSPHOINOSITIDE-SPECIFIC PHOSPHOLIPASE C FAMILY PROTEIN"/>
    <property type="match status" value="1"/>
</dbReference>
<dbReference type="AlphaFoldDB" id="A0A4U5N6D2"/>
<dbReference type="InterPro" id="IPR000909">
    <property type="entry name" value="PLipase_C_PInositol-sp_X_dom"/>
</dbReference>
<dbReference type="GO" id="GO:0007214">
    <property type="term" value="P:gamma-aminobutyric acid signaling pathway"/>
    <property type="evidence" value="ECO:0007669"/>
    <property type="project" value="TreeGrafter"/>
</dbReference>
<dbReference type="EMBL" id="AZBU02000005">
    <property type="protein sequence ID" value="TKR78167.1"/>
    <property type="molecule type" value="Genomic_DNA"/>
</dbReference>
<feature type="domain" description="C2" evidence="7">
    <location>
        <begin position="638"/>
        <end position="763"/>
    </location>
</feature>
<dbReference type="SMART" id="SM00239">
    <property type="entry name" value="C2"/>
    <property type="match status" value="1"/>
</dbReference>
<keyword evidence="6" id="KW-1133">Transmembrane helix</keyword>
<dbReference type="PROSITE" id="PS50004">
    <property type="entry name" value="C2"/>
    <property type="match status" value="1"/>
</dbReference>
<dbReference type="SMART" id="SM00148">
    <property type="entry name" value="PLCXc"/>
    <property type="match status" value="1"/>
</dbReference>
<dbReference type="SUPFAM" id="SSF50729">
    <property type="entry name" value="PH domain-like"/>
    <property type="match status" value="1"/>
</dbReference>
<dbReference type="FunFam" id="1.10.238.10:FF:000005">
    <property type="entry name" value="Phosphoinositide phospholipase C"/>
    <property type="match status" value="1"/>
</dbReference>
<dbReference type="SUPFAM" id="SSF49562">
    <property type="entry name" value="C2 domain (Calcium/lipid-binding domain, CaLB)"/>
    <property type="match status" value="1"/>
</dbReference>
<dbReference type="InterPro" id="IPR000008">
    <property type="entry name" value="C2_dom"/>
</dbReference>
<evidence type="ECO:0000259" key="8">
    <source>
        <dbReference type="PROSITE" id="PS50008"/>
    </source>
</evidence>
<dbReference type="SMART" id="SM00149">
    <property type="entry name" value="PLCYc"/>
    <property type="match status" value="1"/>
</dbReference>
<keyword evidence="6" id="KW-0812">Transmembrane</keyword>
<dbReference type="FunFam" id="2.30.29.30:FF:000025">
    <property type="entry name" value="Phosphoinositide phospholipase C"/>
    <property type="match status" value="1"/>
</dbReference>
<dbReference type="GO" id="GO:0004435">
    <property type="term" value="F:phosphatidylinositol-4,5-bisphosphate phospholipase C activity"/>
    <property type="evidence" value="ECO:0007669"/>
    <property type="project" value="UniProtKB-EC"/>
</dbReference>
<reference evidence="9 10" key="1">
    <citation type="journal article" date="2015" name="Genome Biol.">
        <title>Comparative genomics of Steinernema reveals deeply conserved gene regulatory networks.</title>
        <authorList>
            <person name="Dillman A.R."/>
            <person name="Macchietto M."/>
            <person name="Porter C.F."/>
            <person name="Rogers A."/>
            <person name="Williams B."/>
            <person name="Antoshechkin I."/>
            <person name="Lee M.M."/>
            <person name="Goodwin Z."/>
            <person name="Lu X."/>
            <person name="Lewis E.E."/>
            <person name="Goodrich-Blair H."/>
            <person name="Stock S.P."/>
            <person name="Adams B.J."/>
            <person name="Sternberg P.W."/>
            <person name="Mortazavi A."/>
        </authorList>
    </citation>
    <scope>NUCLEOTIDE SEQUENCE [LARGE SCALE GENOMIC DNA]</scope>
    <source>
        <strain evidence="9 10">ALL</strain>
    </source>
</reference>
<keyword evidence="3" id="KW-0807">Transducer</keyword>
<evidence type="ECO:0000259" key="7">
    <source>
        <dbReference type="PROSITE" id="PS50004"/>
    </source>
</evidence>
<comment type="catalytic activity">
    <reaction evidence="4">
        <text>a 1,2-diacyl-sn-glycero-3-phospho-(1D-myo-inositol-4,5-bisphosphate) + H2O = 1D-myo-inositol 1,4,5-trisphosphate + a 1,2-diacyl-sn-glycerol + H(+)</text>
        <dbReference type="Rhea" id="RHEA:33179"/>
        <dbReference type="ChEBI" id="CHEBI:15377"/>
        <dbReference type="ChEBI" id="CHEBI:15378"/>
        <dbReference type="ChEBI" id="CHEBI:17815"/>
        <dbReference type="ChEBI" id="CHEBI:58456"/>
        <dbReference type="ChEBI" id="CHEBI:203600"/>
        <dbReference type="EC" id="3.1.4.11"/>
    </reaction>
</comment>
<protein>
    <recommendedName>
        <fullName evidence="4">Phosphoinositide phospholipase C</fullName>
        <ecNumber evidence="4">3.1.4.11</ecNumber>
    </recommendedName>
</protein>
<accession>A0A4U5N6D2</accession>
<comment type="subcellular location">
    <subcellularLocation>
        <location evidence="1">Cytoplasm</location>
    </subcellularLocation>
</comment>
<dbReference type="SUPFAM" id="SSF47473">
    <property type="entry name" value="EF-hand"/>
    <property type="match status" value="1"/>
</dbReference>
<evidence type="ECO:0000256" key="2">
    <source>
        <dbReference type="ARBA" id="ARBA00022490"/>
    </source>
</evidence>
<evidence type="ECO:0000256" key="3">
    <source>
        <dbReference type="ARBA" id="ARBA00023224"/>
    </source>
</evidence>
<dbReference type="PROSITE" id="PS50007">
    <property type="entry name" value="PIPLC_X_DOMAIN"/>
    <property type="match status" value="1"/>
</dbReference>
<organism evidence="9 10">
    <name type="scientific">Steinernema carpocapsae</name>
    <name type="common">Entomopathogenic nematode</name>
    <dbReference type="NCBI Taxonomy" id="34508"/>
    <lineage>
        <taxon>Eukaryota</taxon>
        <taxon>Metazoa</taxon>
        <taxon>Ecdysozoa</taxon>
        <taxon>Nematoda</taxon>
        <taxon>Chromadorea</taxon>
        <taxon>Rhabditida</taxon>
        <taxon>Tylenchina</taxon>
        <taxon>Panagrolaimomorpha</taxon>
        <taxon>Strongyloidoidea</taxon>
        <taxon>Steinernematidae</taxon>
        <taxon>Steinernema</taxon>
    </lineage>
</organism>
<dbReference type="CDD" id="cd08558">
    <property type="entry name" value="PI-PLCc_eukaryota"/>
    <property type="match status" value="1"/>
</dbReference>
<dbReference type="Pfam" id="PF00168">
    <property type="entry name" value="C2"/>
    <property type="match status" value="1"/>
</dbReference>
<dbReference type="CDD" id="cd00275">
    <property type="entry name" value="C2_PLC_like"/>
    <property type="match status" value="1"/>
</dbReference>
<dbReference type="InterPro" id="IPR011992">
    <property type="entry name" value="EF-hand-dom_pair"/>
</dbReference>
<dbReference type="InterPro" id="IPR001849">
    <property type="entry name" value="PH_domain"/>
</dbReference>
<dbReference type="InterPro" id="IPR017946">
    <property type="entry name" value="PLC-like_Pdiesterase_TIM-brl"/>
</dbReference>
<dbReference type="InterPro" id="IPR001711">
    <property type="entry name" value="PLipase_C_Pinositol-sp_Y"/>
</dbReference>
<dbReference type="Pfam" id="PF00388">
    <property type="entry name" value="PI-PLC-X"/>
    <property type="match status" value="1"/>
</dbReference>
<dbReference type="Gene3D" id="2.30.29.30">
    <property type="entry name" value="Pleckstrin-homology domain (PH domain)/Phosphotyrosine-binding domain (PTB)"/>
    <property type="match status" value="1"/>
</dbReference>
<dbReference type="EC" id="3.1.4.11" evidence="4"/>
<keyword evidence="4" id="KW-0442">Lipid degradation</keyword>
<dbReference type="SUPFAM" id="SSF51695">
    <property type="entry name" value="PLC-like phosphodiesterases"/>
    <property type="match status" value="1"/>
</dbReference>
<evidence type="ECO:0000313" key="9">
    <source>
        <dbReference type="EMBL" id="TKR78167.1"/>
    </source>
</evidence>
<dbReference type="CDD" id="cd16206">
    <property type="entry name" value="EFh_PRIP"/>
    <property type="match status" value="1"/>
</dbReference>
<reference evidence="9 10" key="2">
    <citation type="journal article" date="2019" name="G3 (Bethesda)">
        <title>Hybrid Assembly of the Genome of the Entomopathogenic Nematode Steinernema carpocapsae Identifies the X-Chromosome.</title>
        <authorList>
            <person name="Serra L."/>
            <person name="Macchietto M."/>
            <person name="Macias-Munoz A."/>
            <person name="McGill C.J."/>
            <person name="Rodriguez I.M."/>
            <person name="Rodriguez B."/>
            <person name="Murad R."/>
            <person name="Mortazavi A."/>
        </authorList>
    </citation>
    <scope>NUCLEOTIDE SEQUENCE [LARGE SCALE GENOMIC DNA]</scope>
    <source>
        <strain evidence="9 10">ALL</strain>
    </source>
</reference>
<sequence length="804" mass="91208">MSLESPLRSSLIKHETRGRSPGRKTVSFSSNSDKKVSNVGDCLQIMQSGTDMIKLRANIRQFRRLFSLDADLSHIRWTPTNKKPHKARISIDSIREIRVGRNTEVLRATENCIGDMQEECAFSIIYGEDYECLDLIAMTADDANIWVTGLMALTSGHKLSVDCVPSVSMSTIRERWLESLFEDADVDHSGFLSEKASVRLIKATNGRLLQSRVKHKVKEACSLNSEETMKGQISKAQFVEIYKDVATRPEVYFLMVRYANKDYLTTNDLQLFLETEQGMTGVTKDCCERLIEQYEPAPEAKENNYMTVDGFTNYLLCSDCALFDPGHQSVCHDMDLPFCNYFISSSHNTYLVEDQLKGPSSADGYVSALRRNCRLVELDLWDPSENDAEIEPMIYHGGTLTSKIPVSAALNVISELAFERTRYPLFVRLEVHLSEEYQRLLVELIYSRLGTKVYRPAEDSVEWTNEKNVPTPRKFQMKVIFIGKRIERDANDGEVTEEDESCDVHTGRPRKERRVKIIKPLSDLIAPFAQSKNLKEIAAYLNDELDSHRNVVSLTESNCLRMVHSNPIEFARLTQNFLTRVTPNSIRIDSSNLNPQEFWNFGVNFVALNYQTPGLMMDLQEGKFADNGGCGYILKPNIMRDDLFTFGDKLPFAPQILHLRILSGQQLPRPRGSNAKGDSADPFVVVEVFGIPTDCAEERTKTIRNDSVNPCFDESFQFQISVPELAIIRFLVLDDDYIGDDFIGQYSIPFDCLQSGQLRTRKGNIVLEEATAELCFFLSGLIFALFGTLIPFLRIRLPPHSTAQ</sequence>
<dbReference type="GO" id="GO:0051209">
    <property type="term" value="P:release of sequestered calcium ion into cytosol"/>
    <property type="evidence" value="ECO:0007669"/>
    <property type="project" value="TreeGrafter"/>
</dbReference>
<dbReference type="PRINTS" id="PR00390">
    <property type="entry name" value="PHPHLIPASEC"/>
</dbReference>
<dbReference type="GO" id="GO:0048015">
    <property type="term" value="P:phosphatidylinositol-mediated signaling"/>
    <property type="evidence" value="ECO:0007669"/>
    <property type="project" value="TreeGrafter"/>
</dbReference>
<feature type="domain" description="PI-PLC Y-box" evidence="8">
    <location>
        <begin position="525"/>
        <end position="640"/>
    </location>
</feature>
<keyword evidence="6" id="KW-0472">Membrane</keyword>
<keyword evidence="4" id="KW-0443">Lipid metabolism</keyword>
<evidence type="ECO:0000256" key="6">
    <source>
        <dbReference type="SAM" id="Phobius"/>
    </source>
</evidence>
<gene>
    <name evidence="9" type="ORF">L596_019020</name>
</gene>
<feature type="transmembrane region" description="Helical" evidence="6">
    <location>
        <begin position="776"/>
        <end position="795"/>
    </location>
</feature>
<dbReference type="GO" id="GO:0032228">
    <property type="term" value="P:regulation of synaptic transmission, GABAergic"/>
    <property type="evidence" value="ECO:0007669"/>
    <property type="project" value="TreeGrafter"/>
</dbReference>
<proteinExistence type="predicted"/>
<dbReference type="Pfam" id="PF09279">
    <property type="entry name" value="EF-hand_like"/>
    <property type="match status" value="1"/>
</dbReference>
<dbReference type="Pfam" id="PF16457">
    <property type="entry name" value="PH_12"/>
    <property type="match status" value="1"/>
</dbReference>